<dbReference type="PIRSF" id="PIRSF010372">
    <property type="entry name" value="PaiB"/>
    <property type="match status" value="1"/>
</dbReference>
<dbReference type="EMBL" id="JACCKB010000036">
    <property type="protein sequence ID" value="NYZ68141.1"/>
    <property type="molecule type" value="Genomic_DNA"/>
</dbReference>
<proteinExistence type="predicted"/>
<sequence length="211" mass="23675">MFIPKAFEQNDTESLIGLMREYPFATLITVSEAEGIEANPMPLSFIQDEDKQYLQGHIAKANSLWKSVNNGSEVLVVFNGPNGYISPNYYPTKQETGKAVPTWNYVTVHVSGRLSFIHDADWNRAMIDRLTVEHEAAQKTPWTLNDAPEGYIERMLQAIIGVNVEIFSIIGKWKLSQNQSEKNRNGVINGLLGQEQCDANVMASWVNAAKQ</sequence>
<gene>
    <name evidence="1" type="ORF">H0A36_19165</name>
</gene>
<dbReference type="Proteomes" id="UP000569732">
    <property type="component" value="Unassembled WGS sequence"/>
</dbReference>
<organism evidence="1 2">
    <name type="scientific">Spartinivicinus marinus</name>
    <dbReference type="NCBI Taxonomy" id="2994442"/>
    <lineage>
        <taxon>Bacteria</taxon>
        <taxon>Pseudomonadati</taxon>
        <taxon>Pseudomonadota</taxon>
        <taxon>Gammaproteobacteria</taxon>
        <taxon>Oceanospirillales</taxon>
        <taxon>Zooshikellaceae</taxon>
        <taxon>Spartinivicinus</taxon>
    </lineage>
</organism>
<dbReference type="PANTHER" id="PTHR35802">
    <property type="entry name" value="PROTEASE SYNTHASE AND SPORULATION PROTEIN PAI 2"/>
    <property type="match status" value="1"/>
</dbReference>
<evidence type="ECO:0000313" key="2">
    <source>
        <dbReference type="Proteomes" id="UP000569732"/>
    </source>
</evidence>
<dbReference type="Pfam" id="PF04299">
    <property type="entry name" value="FMN_bind_2"/>
    <property type="match status" value="1"/>
</dbReference>
<dbReference type="RefSeq" id="WP_180570160.1">
    <property type="nucleotide sequence ID" value="NZ_JACCKB010000036.1"/>
</dbReference>
<evidence type="ECO:0000313" key="1">
    <source>
        <dbReference type="EMBL" id="NYZ68141.1"/>
    </source>
</evidence>
<reference evidence="1 2" key="1">
    <citation type="submission" date="2020-07" db="EMBL/GenBank/DDBJ databases">
        <title>Endozoicomonas sp. nov., isolated from sediment.</title>
        <authorList>
            <person name="Gu T."/>
        </authorList>
    </citation>
    <scope>NUCLEOTIDE SEQUENCE [LARGE SCALE GENOMIC DNA]</scope>
    <source>
        <strain evidence="1 2">SM1973</strain>
    </source>
</reference>
<dbReference type="SUPFAM" id="SSF50475">
    <property type="entry name" value="FMN-binding split barrel"/>
    <property type="match status" value="1"/>
</dbReference>
<comment type="caution">
    <text evidence="1">The sequence shown here is derived from an EMBL/GenBank/DDBJ whole genome shotgun (WGS) entry which is preliminary data.</text>
</comment>
<keyword evidence="2" id="KW-1185">Reference proteome</keyword>
<dbReference type="AlphaFoldDB" id="A0A853IDY0"/>
<dbReference type="Gene3D" id="2.30.110.10">
    <property type="entry name" value="Electron Transport, Fmn-binding Protein, Chain A"/>
    <property type="match status" value="1"/>
</dbReference>
<protein>
    <submittedName>
        <fullName evidence="1">FMN-binding negative transcriptional regulator</fullName>
    </submittedName>
</protein>
<name>A0A853IDY0_9GAMM</name>
<dbReference type="PANTHER" id="PTHR35802:SF1">
    <property type="entry name" value="PROTEASE SYNTHASE AND SPORULATION PROTEIN PAI 2"/>
    <property type="match status" value="1"/>
</dbReference>
<dbReference type="InterPro" id="IPR012349">
    <property type="entry name" value="Split_barrel_FMN-bd"/>
</dbReference>
<accession>A0A853IDY0</accession>
<dbReference type="InterPro" id="IPR007396">
    <property type="entry name" value="TR_PAI2-type"/>
</dbReference>